<evidence type="ECO:0000256" key="1">
    <source>
        <dbReference type="SAM" id="MobiDB-lite"/>
    </source>
</evidence>
<feature type="compositionally biased region" description="Basic and acidic residues" evidence="1">
    <location>
        <begin position="295"/>
        <end position="345"/>
    </location>
</feature>
<dbReference type="VEuPathDB" id="PiroplasmaDB:TOT_030000549"/>
<dbReference type="STRING" id="869250.J4C3Z3"/>
<feature type="region of interest" description="Disordered" evidence="1">
    <location>
        <begin position="1109"/>
        <end position="1129"/>
    </location>
</feature>
<protein>
    <submittedName>
        <fullName evidence="2">Uncharacterized protein</fullName>
    </submittedName>
</protein>
<feature type="compositionally biased region" description="Polar residues" evidence="1">
    <location>
        <begin position="1318"/>
        <end position="1330"/>
    </location>
</feature>
<feature type="compositionally biased region" description="Low complexity" evidence="1">
    <location>
        <begin position="1379"/>
        <end position="1395"/>
    </location>
</feature>
<organism evidence="2 3">
    <name type="scientific">Theileria orientalis strain Shintoku</name>
    <dbReference type="NCBI Taxonomy" id="869250"/>
    <lineage>
        <taxon>Eukaryota</taxon>
        <taxon>Sar</taxon>
        <taxon>Alveolata</taxon>
        <taxon>Apicomplexa</taxon>
        <taxon>Aconoidasida</taxon>
        <taxon>Piroplasmida</taxon>
        <taxon>Theileriidae</taxon>
        <taxon>Theileria</taxon>
    </lineage>
</organism>
<dbReference type="OMA" id="ENYTERR"/>
<feature type="compositionally biased region" description="Polar residues" evidence="1">
    <location>
        <begin position="1337"/>
        <end position="1347"/>
    </location>
</feature>
<feature type="compositionally biased region" description="Basic and acidic residues" evidence="1">
    <location>
        <begin position="186"/>
        <end position="253"/>
    </location>
</feature>
<feature type="compositionally biased region" description="Basic and acidic residues" evidence="1">
    <location>
        <begin position="993"/>
        <end position="1002"/>
    </location>
</feature>
<feature type="compositionally biased region" description="Low complexity" evidence="1">
    <location>
        <begin position="1565"/>
        <end position="1580"/>
    </location>
</feature>
<feature type="region of interest" description="Disordered" evidence="1">
    <location>
        <begin position="1368"/>
        <end position="1401"/>
    </location>
</feature>
<reference evidence="2 3" key="1">
    <citation type="journal article" date="2012" name="MBio">
        <title>Comparative genome analysis of three eukaryotic parasites with differing abilities to transform leukocytes reveals key mediators of Theileria-induced leukocyte transformation.</title>
        <authorList>
            <person name="Hayashida K."/>
            <person name="Hara Y."/>
            <person name="Abe T."/>
            <person name="Yamasaki C."/>
            <person name="Toyoda A."/>
            <person name="Kosuge T."/>
            <person name="Suzuki Y."/>
            <person name="Sato Y."/>
            <person name="Kawashima S."/>
            <person name="Katayama T."/>
            <person name="Wakaguri H."/>
            <person name="Inoue N."/>
            <person name="Homma K."/>
            <person name="Tada-Umezaki M."/>
            <person name="Yagi Y."/>
            <person name="Fujii Y."/>
            <person name="Habara T."/>
            <person name="Kanehisa M."/>
            <person name="Watanabe H."/>
            <person name="Ito K."/>
            <person name="Gojobori T."/>
            <person name="Sugawara H."/>
            <person name="Imanishi T."/>
            <person name="Weir W."/>
            <person name="Gardner M."/>
            <person name="Pain A."/>
            <person name="Shiels B."/>
            <person name="Hattori M."/>
            <person name="Nene V."/>
            <person name="Sugimoto C."/>
        </authorList>
    </citation>
    <scope>NUCLEOTIDE SEQUENCE [LARGE SCALE GENOMIC DNA]</scope>
    <source>
        <strain evidence="2 3">Shintoku</strain>
    </source>
</reference>
<feature type="compositionally biased region" description="Basic and acidic residues" evidence="1">
    <location>
        <begin position="151"/>
        <end position="165"/>
    </location>
</feature>
<evidence type="ECO:0000313" key="2">
    <source>
        <dbReference type="EMBL" id="BAM41286.1"/>
    </source>
</evidence>
<evidence type="ECO:0000313" key="3">
    <source>
        <dbReference type="Proteomes" id="UP000003786"/>
    </source>
</evidence>
<dbReference type="EMBL" id="AP011948">
    <property type="protein sequence ID" value="BAM41286.1"/>
    <property type="molecule type" value="Genomic_DNA"/>
</dbReference>
<name>J4C3Z3_THEOR</name>
<gene>
    <name evidence="2" type="ORF">TOT_030000549</name>
</gene>
<feature type="region of interest" description="Disordered" evidence="1">
    <location>
        <begin position="34"/>
        <end position="345"/>
    </location>
</feature>
<feature type="region of interest" description="Disordered" evidence="1">
    <location>
        <begin position="1152"/>
        <end position="1171"/>
    </location>
</feature>
<dbReference type="OrthoDB" id="10661465at2759"/>
<feature type="region of interest" description="Disordered" evidence="1">
    <location>
        <begin position="1317"/>
        <end position="1353"/>
    </location>
</feature>
<dbReference type="RefSeq" id="XP_009691587.1">
    <property type="nucleotide sequence ID" value="XM_009693292.1"/>
</dbReference>
<feature type="compositionally biased region" description="Basic and acidic residues" evidence="1">
    <location>
        <begin position="37"/>
        <end position="56"/>
    </location>
</feature>
<feature type="region of interest" description="Disordered" evidence="1">
    <location>
        <begin position="963"/>
        <end position="1095"/>
    </location>
</feature>
<dbReference type="KEGG" id="tot:TOT_030000549"/>
<feature type="compositionally biased region" description="Basic and acidic residues" evidence="1">
    <location>
        <begin position="1152"/>
        <end position="1162"/>
    </location>
</feature>
<dbReference type="Proteomes" id="UP000003786">
    <property type="component" value="Chromosome 3"/>
</dbReference>
<proteinExistence type="predicted"/>
<feature type="region of interest" description="Disordered" evidence="1">
    <location>
        <begin position="746"/>
        <end position="859"/>
    </location>
</feature>
<feature type="compositionally biased region" description="Basic and acidic residues" evidence="1">
    <location>
        <begin position="261"/>
        <end position="284"/>
    </location>
</feature>
<keyword evidence="3" id="KW-1185">Reference proteome</keyword>
<dbReference type="GeneID" id="20715719"/>
<feature type="compositionally biased region" description="Basic and acidic residues" evidence="1">
    <location>
        <begin position="811"/>
        <end position="821"/>
    </location>
</feature>
<feature type="region of interest" description="Disordered" evidence="1">
    <location>
        <begin position="1564"/>
        <end position="1592"/>
    </location>
</feature>
<sequence>MKCNTNKKILGRLLTLMVISRLFSGVSWVTTVSAMDSDGKDGDGEKGIKPSGDKKSNLRSFPTLMSLNETERLYQENPENSLEQEQECAETASQEDPKVEREEAGEEAVGAENKYKGEEQPVENVEEEEALYESEQLRRSLEGQSGGSKSDNQKKDDENDKRESPVLKSTNQETDEASEDTSGLDGENKGSQDTNEGKEQVSEKEKNQATEPEKESDKSTKQENKQEGGSESSLKQEEVNSTEKDKNGTEKGRIGSVSGEEQQHDDHEHEVAGGLGERKQHVLEDEQQASVSDDAQQRDHDEEQRGHDIEEQRSDLEQQRDDHKEQQGDHDNGKQGNDDKEIEDHGRVGVIEKFKKAVRRVSMVESLRVPSFVVPGDVAENVEVKTDEEHVGVTSEDKVLVDIPVKGEVLVEVPVKGEVPVDVLVDVPVEDKNIEECEVRDDRVACELDEISQAQARYKEYEQVCAEFYMEKANSSILKGEGEDEQQGQGAGQGQVQGTEEDDEKVKLICCTPKEGCRDSEILIPIVSHELELVMKGDDRVELDNARLELVKGSEDEEPVMPGGDGDKLVMPDDAGEKLVTTDGDGEVAKDSADDEKLVTADDDEVFLASTDCEDVVKHNEHDYTGVVTRQPERLPTPSEVLEQLDAMLQEHDKQEQEEDLEEDEHWKLHEQRELECALETAVKLMGCGMVRDGPVKTTRRTVSGASKVGGSRKVSEVTETHGVTEVTETHGVTEVTETHGVTEVTETHGVTEVSTLGKAGGVSEPCETSGISETTGQASETTGPRGVSGTSEVSEPHGITEPLGENQGKNNEEQHGKSNEEGSGSGKQDQQEGVGSSSRKNSHGEDKKKVHKTNRNNIVEGPEEMIEAVLGDNVKIIRSTAMLLNVWPVDYGNSKQVARVMNMELVDEENLLGCYYKIKVRGEEQGLIPMLIERKKIRKRAIVMEQGKVVYRAPETNTERLSRQPRCEWPVTGPDGKNKHSRYHSPVTSSKETSDYYRCHLEANGPDGTREYPRRHSPVTSSEAKKKQTGYISTGGFKHNPRDHSPVTSSQEASDYYRNPVVRSTASYQSPRGFKHSEVTSSQPVTGKTKYLTPFTSSEGINDYYRYQSQRQSPKSQHSDTHSRNPQGVYPALYKYLQSANYSKQPQEVFDDKSGKIRGDGQLKQTGVSDQLQSNTAFKKAMISSNKSSNQYQQHAKTQVVYPETNVFSYQLPSTSTSYGKLSTATSTATRRTEAYDDKLPTAIGGDNQTTTARTVDGDDQMTTTVDKVKSRKGATRRVDDVAITIEDDEDIDTAMAVYGDDNVATAMAVADGYQPPTANGDNQTTTARTVDDEQGTSTIGEQGMSTIGDDQDMSTIGEQAIVRPKTPLGYRGRRISSTESSETYSSPSTLTTSRESWSPKSPIDELIRVDKVTARLIEGPVLYRIQGPLGGLSVLEEEEGAPKTPNNYVYFHGGFGKKEPKAPPKRPKSRLGYHREGKMKISIKATSKVRRRLNFDDDNEDGKVCGKESHDGKVCGKESHEDMVDVNQNDDGKVDVNQNDDVDIKDEEYRLLEMEEALKEITTSDSETSTMVMSTSSSGARIVIGDSSDEDTECLRSMDEEMTNLGLGEDEVD</sequence>
<accession>J4C3Z3</accession>
<feature type="region of interest" description="Disordered" evidence="1">
    <location>
        <begin position="479"/>
        <end position="504"/>
    </location>
</feature>
<feature type="compositionally biased region" description="Acidic residues" evidence="1">
    <location>
        <begin position="120"/>
        <end position="132"/>
    </location>
</feature>
<feature type="compositionally biased region" description="Polar residues" evidence="1">
    <location>
        <begin position="58"/>
        <end position="68"/>
    </location>
</feature>
<feature type="compositionally biased region" description="Polar residues" evidence="1">
    <location>
        <begin position="770"/>
        <end position="794"/>
    </location>
</feature>